<dbReference type="Proteomes" id="UP001497497">
    <property type="component" value="Unassembled WGS sequence"/>
</dbReference>
<evidence type="ECO:0000256" key="2">
    <source>
        <dbReference type="ARBA" id="ARBA00023242"/>
    </source>
</evidence>
<dbReference type="PROSITE" id="PS50030">
    <property type="entry name" value="UBA"/>
    <property type="match status" value="1"/>
</dbReference>
<dbReference type="EMBL" id="CAXITT010000009">
    <property type="protein sequence ID" value="CAL1526822.1"/>
    <property type="molecule type" value="Genomic_DNA"/>
</dbReference>
<comment type="subcellular location">
    <subcellularLocation>
        <location evidence="1">Nucleus</location>
    </subcellularLocation>
</comment>
<dbReference type="PANTHER" id="PTHR13681">
    <property type="entry name" value="SURVIVAL OF MOTOR NEURON-RELATED-SPLICING FACTOR 30-RELATED"/>
    <property type="match status" value="1"/>
</dbReference>
<feature type="compositionally biased region" description="Polar residues" evidence="3">
    <location>
        <begin position="567"/>
        <end position="579"/>
    </location>
</feature>
<feature type="compositionally biased region" description="Polar residues" evidence="3">
    <location>
        <begin position="623"/>
        <end position="637"/>
    </location>
</feature>
<proteinExistence type="predicted"/>
<feature type="compositionally biased region" description="Basic and acidic residues" evidence="3">
    <location>
        <begin position="390"/>
        <end position="403"/>
    </location>
</feature>
<dbReference type="Gene3D" id="2.40.50.770">
    <property type="entry name" value="RecQ-mediated genome instability protein Rmi1, C-terminal domain"/>
    <property type="match status" value="1"/>
</dbReference>
<evidence type="ECO:0000259" key="4">
    <source>
        <dbReference type="PROSITE" id="PS50030"/>
    </source>
</evidence>
<dbReference type="GO" id="GO:0005634">
    <property type="term" value="C:nucleus"/>
    <property type="evidence" value="ECO:0007669"/>
    <property type="project" value="UniProtKB-SubCell"/>
</dbReference>
<sequence length="657" mass="71733">MAASELARRGWYIKEDAISAITDDAKSSTDSCVKKALNFDLREIGAPKVNEDINRGRLDYVEGPLVLQLQKLRVISAPKDNEESQAAPKLCRLSLTDGHVTCSAVTLEPIKGLGVSTPPGSKILLSGTVEVETNFLLLTNKNTSLLGGRVDALADSWELKKTLAQQSLTRSSARGEGGPPPFVPFGKKIANDPLPPPRKDNFKSLGTPKEKKLTEEDSEFQQQRQAALNQALQAKSTSGGVKTFGGGKFLVNDKDVARITEMGFSVDEATSALKAASGNVSDAINSLLSGGQRYHRAGDRARGGKIIILIEICLYEGRGDGRRRGRDRDYDDDAEGPISTKPSGPATLFDFLETKIPTKEDAKKLVMKSAETKPLSSTSSSLSNESTIKFNRDNNRPQQRRPDNPPLTQSAQNQFHRTNFQNKENTRGGYQSNQDSNNGEKGIQMDDGSNHWGQQTQQQNVPPRFAKLGRGDGPKGRNDVGSGYRGGGRFDGGGGHDNKPGSLSNENRPLFKENNQGPRGRGLANSFGESQDSRSSDYRPGDKPLDAQTEQRTYNDQRNSDYKKRTMNQGDLSKNNFVDQSGGRRNGGYQQNNSQPGYNDRTSTRNGSYDYDNRGGAARSYKGQPNNKPFSQQQPSLMPTPYPQQHGAQFPLGSGKQ</sequence>
<feature type="compositionally biased region" description="Low complexity" evidence="3">
    <location>
        <begin position="375"/>
        <end position="387"/>
    </location>
</feature>
<evidence type="ECO:0000313" key="6">
    <source>
        <dbReference type="Proteomes" id="UP001497497"/>
    </source>
</evidence>
<feature type="region of interest" description="Disordered" evidence="3">
    <location>
        <begin position="367"/>
        <end position="657"/>
    </location>
</feature>
<feature type="compositionally biased region" description="Basic and acidic residues" evidence="3">
    <location>
        <begin position="531"/>
        <end position="545"/>
    </location>
</feature>
<dbReference type="SMART" id="SM01161">
    <property type="entry name" value="DUF1767"/>
    <property type="match status" value="1"/>
</dbReference>
<dbReference type="InterPro" id="IPR042470">
    <property type="entry name" value="RMI1_N_C_sf"/>
</dbReference>
<protein>
    <recommendedName>
        <fullName evidence="4">UBA domain-containing protein</fullName>
    </recommendedName>
</protein>
<feature type="region of interest" description="Disordered" evidence="3">
    <location>
        <begin position="321"/>
        <end position="347"/>
    </location>
</feature>
<comment type="caution">
    <text evidence="5">The sequence shown here is derived from an EMBL/GenBank/DDBJ whole genome shotgun (WGS) entry which is preliminary data.</text>
</comment>
<feature type="compositionally biased region" description="Polar residues" evidence="3">
    <location>
        <begin position="501"/>
        <end position="517"/>
    </location>
</feature>
<reference evidence="5 6" key="1">
    <citation type="submission" date="2024-04" db="EMBL/GenBank/DDBJ databases">
        <authorList>
            <consortium name="Genoscope - CEA"/>
            <person name="William W."/>
        </authorList>
    </citation>
    <scope>NUCLEOTIDE SEQUENCE [LARGE SCALE GENOMIC DNA]</scope>
</reference>
<dbReference type="Pfam" id="PF00627">
    <property type="entry name" value="UBA"/>
    <property type="match status" value="1"/>
</dbReference>
<evidence type="ECO:0000256" key="1">
    <source>
        <dbReference type="ARBA" id="ARBA00004123"/>
    </source>
</evidence>
<dbReference type="Gene3D" id="1.10.8.10">
    <property type="entry name" value="DNA helicase RuvA subunit, C-terminal domain"/>
    <property type="match status" value="1"/>
</dbReference>
<dbReference type="AlphaFoldDB" id="A0AAV2H221"/>
<feature type="compositionally biased region" description="Basic and acidic residues" evidence="3">
    <location>
        <begin position="197"/>
        <end position="215"/>
    </location>
</feature>
<feature type="region of interest" description="Disordered" evidence="3">
    <location>
        <begin position="167"/>
        <end position="218"/>
    </location>
</feature>
<evidence type="ECO:0000256" key="3">
    <source>
        <dbReference type="SAM" id="MobiDB-lite"/>
    </source>
</evidence>
<dbReference type="InterPro" id="IPR015940">
    <property type="entry name" value="UBA"/>
</dbReference>
<feature type="compositionally biased region" description="Gly residues" evidence="3">
    <location>
        <begin position="483"/>
        <end position="493"/>
    </location>
</feature>
<feature type="compositionally biased region" description="Polar residues" evidence="3">
    <location>
        <begin position="596"/>
        <end position="607"/>
    </location>
</feature>
<dbReference type="InterPro" id="IPR009060">
    <property type="entry name" value="UBA-like_sf"/>
</dbReference>
<feature type="non-terminal residue" evidence="5">
    <location>
        <position position="657"/>
    </location>
</feature>
<keyword evidence="6" id="KW-1185">Reference proteome</keyword>
<dbReference type="SMART" id="SM00165">
    <property type="entry name" value="UBA"/>
    <property type="match status" value="1"/>
</dbReference>
<feature type="compositionally biased region" description="Basic and acidic residues" evidence="3">
    <location>
        <begin position="469"/>
        <end position="478"/>
    </location>
</feature>
<organism evidence="5 6">
    <name type="scientific">Lymnaea stagnalis</name>
    <name type="common">Great pond snail</name>
    <name type="synonym">Helix stagnalis</name>
    <dbReference type="NCBI Taxonomy" id="6523"/>
    <lineage>
        <taxon>Eukaryota</taxon>
        <taxon>Metazoa</taxon>
        <taxon>Spiralia</taxon>
        <taxon>Lophotrochozoa</taxon>
        <taxon>Mollusca</taxon>
        <taxon>Gastropoda</taxon>
        <taxon>Heterobranchia</taxon>
        <taxon>Euthyneura</taxon>
        <taxon>Panpulmonata</taxon>
        <taxon>Hygrophila</taxon>
        <taxon>Lymnaeoidea</taxon>
        <taxon>Lymnaeidae</taxon>
        <taxon>Lymnaea</taxon>
    </lineage>
</organism>
<feature type="domain" description="UBA" evidence="4">
    <location>
        <begin position="250"/>
        <end position="290"/>
    </location>
</feature>
<feature type="compositionally biased region" description="Polar residues" evidence="3">
    <location>
        <begin position="451"/>
        <end position="461"/>
    </location>
</feature>
<feature type="compositionally biased region" description="Polar residues" evidence="3">
    <location>
        <begin position="407"/>
        <end position="439"/>
    </location>
</feature>
<dbReference type="CDD" id="cd14291">
    <property type="entry name" value="UBA1_NUB1_like"/>
    <property type="match status" value="1"/>
</dbReference>
<evidence type="ECO:0000313" key="5">
    <source>
        <dbReference type="EMBL" id="CAL1526822.1"/>
    </source>
</evidence>
<dbReference type="InterPro" id="IPR013894">
    <property type="entry name" value="RMI1_OB"/>
</dbReference>
<feature type="compositionally biased region" description="Basic and acidic residues" evidence="3">
    <location>
        <begin position="553"/>
        <end position="564"/>
    </location>
</feature>
<keyword evidence="2" id="KW-0539">Nucleus</keyword>
<dbReference type="PANTHER" id="PTHR13681:SF24">
    <property type="entry name" value="TUDOR DOMAIN-CONTAINING PROTEIN 3"/>
    <property type="match status" value="1"/>
</dbReference>
<name>A0AAV2H221_LYMST</name>
<feature type="compositionally biased region" description="Low complexity" evidence="3">
    <location>
        <begin position="580"/>
        <end position="595"/>
    </location>
</feature>
<accession>A0AAV2H221</accession>
<dbReference type="SUPFAM" id="SSF46934">
    <property type="entry name" value="UBA-like"/>
    <property type="match status" value="1"/>
</dbReference>
<gene>
    <name evidence="5" type="ORF">GSLYS_00000999001</name>
</gene>
<dbReference type="Pfam" id="PF08585">
    <property type="entry name" value="RMI1_N_C"/>
    <property type="match status" value="1"/>
</dbReference>